<sequence>MNLKQLLKRLKPTPIADLTLPRYLFGSFRRKSISFYNGLTDENTIVYWFQSKSFSIDLRLPDGNQTALHERQGWIGDTIWDSQTALLSWEIQQSYQNHIQWPEPAKLYPIGNSILEFAPSNVYVEDWRQQANKGLFFGLRLFQIQCLKTEQIFPVDGGLVITDQHITYAQSRFPQIQQQINQYATLAEVHDLNSEIESYEVSIALNGSNICWSTKSTQIGQTILLDHFELLEDQTITQLKMIGDDKYLLYFKLDVYQPDFVFNHISACSDSGQQWLAQEQNHLQKHAKTTI</sequence>
<dbReference type="Proteomes" id="UP000075544">
    <property type="component" value="Unassembled WGS sequence"/>
</dbReference>
<comment type="caution">
    <text evidence="1">The sequence shown here is derived from an EMBL/GenBank/DDBJ whole genome shotgun (WGS) entry which is preliminary data.</text>
</comment>
<name>A0A150HSH3_9GAMM</name>
<proteinExistence type="predicted"/>
<protein>
    <submittedName>
        <fullName evidence="1">Uncharacterized protein</fullName>
    </submittedName>
</protein>
<organism evidence="1 2">
    <name type="scientific">Acinetobacter venetianus</name>
    <dbReference type="NCBI Taxonomy" id="52133"/>
    <lineage>
        <taxon>Bacteria</taxon>
        <taxon>Pseudomonadati</taxon>
        <taxon>Pseudomonadota</taxon>
        <taxon>Gammaproteobacteria</taxon>
        <taxon>Moraxellales</taxon>
        <taxon>Moraxellaceae</taxon>
        <taxon>Acinetobacter</taxon>
    </lineage>
</organism>
<reference evidence="1 2" key="1">
    <citation type="journal article" date="2016" name="Sci. Rep.">
        <title>Genomic and phenotypic characterization of the species Acinetobacter venetianus.</title>
        <authorList>
            <person name="Fondi M."/>
            <person name="Maida I."/>
            <person name="Perrin E."/>
            <person name="Orlandini V."/>
            <person name="La Torre L."/>
            <person name="Bosi E."/>
            <person name="Negroni A."/>
            <person name="Zanaroli G."/>
            <person name="Fava F."/>
            <person name="Decorosi F."/>
            <person name="Giovannetti L."/>
            <person name="Viti C."/>
            <person name="Vaneechoutte M."/>
            <person name="Dijkshoorn L."/>
            <person name="Fani R."/>
        </authorList>
    </citation>
    <scope>NUCLEOTIDE SEQUENCE [LARGE SCALE GENOMIC DNA]</scope>
    <source>
        <strain evidence="1 2">LUH13518</strain>
    </source>
</reference>
<gene>
    <name evidence="1" type="ORF">AVENLUH13518_02594</name>
</gene>
<dbReference type="PATRIC" id="fig|52133.19.peg.2625"/>
<evidence type="ECO:0000313" key="2">
    <source>
        <dbReference type="Proteomes" id="UP000075544"/>
    </source>
</evidence>
<dbReference type="EMBL" id="JRHX01000076">
    <property type="protein sequence ID" value="KXZ69290.1"/>
    <property type="molecule type" value="Genomic_DNA"/>
</dbReference>
<evidence type="ECO:0000313" key="1">
    <source>
        <dbReference type="EMBL" id="KXZ69290.1"/>
    </source>
</evidence>
<dbReference type="AlphaFoldDB" id="A0A150HSH3"/>
<dbReference type="RefSeq" id="WP_061525275.1">
    <property type="nucleotide sequence ID" value="NZ_JRHX01000076.1"/>
</dbReference>
<accession>A0A150HSH3</accession>